<dbReference type="EMBL" id="FQYL01000005">
    <property type="protein sequence ID" value="SHI79003.1"/>
    <property type="molecule type" value="Genomic_DNA"/>
</dbReference>
<comment type="caution">
    <text evidence="1">The sequence shown here is derived from an EMBL/GenBank/DDBJ whole genome shotgun (WGS) entry which is preliminary data.</text>
</comment>
<gene>
    <name evidence="1" type="ORF">SAMN05216246_10514</name>
</gene>
<reference evidence="1 2" key="1">
    <citation type="submission" date="2016-11" db="EMBL/GenBank/DDBJ databases">
        <authorList>
            <person name="Varghese N."/>
            <person name="Submissions S."/>
        </authorList>
    </citation>
    <scope>NUCLEOTIDE SEQUENCE [LARGE SCALE GENOMIC DNA]</scope>
    <source>
        <strain evidence="1 2">PA</strain>
    </source>
</reference>
<accession>A0ABY1I8X8</accession>
<organism evidence="1 2">
    <name type="scientific">Actinomyces denticolens</name>
    <dbReference type="NCBI Taxonomy" id="52767"/>
    <lineage>
        <taxon>Bacteria</taxon>
        <taxon>Bacillati</taxon>
        <taxon>Actinomycetota</taxon>
        <taxon>Actinomycetes</taxon>
        <taxon>Actinomycetales</taxon>
        <taxon>Actinomycetaceae</taxon>
        <taxon>Actinomyces</taxon>
    </lineage>
</organism>
<dbReference type="RefSeq" id="WP_143163847.1">
    <property type="nucleotide sequence ID" value="NZ_FQYL01000005.1"/>
</dbReference>
<protein>
    <submittedName>
        <fullName evidence="1">Uncharacterized protein</fullName>
    </submittedName>
</protein>
<name>A0ABY1I8X8_9ACTO</name>
<dbReference type="Proteomes" id="UP000184390">
    <property type="component" value="Unassembled WGS sequence"/>
</dbReference>
<evidence type="ECO:0000313" key="2">
    <source>
        <dbReference type="Proteomes" id="UP000184390"/>
    </source>
</evidence>
<proteinExistence type="predicted"/>
<keyword evidence="2" id="KW-1185">Reference proteome</keyword>
<evidence type="ECO:0000313" key="1">
    <source>
        <dbReference type="EMBL" id="SHI79003.1"/>
    </source>
</evidence>
<sequence length="371" mass="39064">MDAPLRRRPSPRTIIIAAILVAALAALALSTCGFGGAQDDPFEDREMPFDCRSAPASADPTPGRVSDQTMGQALEDVLAERADEFTFSRVRCAGGSSTSFSVRLAPREDLSTDDVLSLVDDVQTAFSQNLPPEARGEAPSVNAVLKVLVEITGAMDVPTALEITSSSRPSDHDAEARLVAAARTVNTRGAGSLLLSSEGALALTYPDEDSLHEGMVAVADAPPTDVSAVVFYTETRRWKVHVALEPGDPAAEALPGMTGRILEAHDPWIPQFADELDLHTKGHVLTVSGLPGGEEGPDADTAVDILRAADSCGRTPVVLHAGDATHPTGYVAYTCVGGHLEVDEDASLSSAFTDPVHNTRLAAELLEEARR</sequence>